<dbReference type="Proteomes" id="UP001165124">
    <property type="component" value="Unassembled WGS sequence"/>
</dbReference>
<protein>
    <recommendedName>
        <fullName evidence="3">WD40 repeat domain-containing protein</fullName>
    </recommendedName>
</protein>
<organism evidence="1 2">
    <name type="scientific">Actinomadura rubrobrunea</name>
    <dbReference type="NCBI Taxonomy" id="115335"/>
    <lineage>
        <taxon>Bacteria</taxon>
        <taxon>Bacillati</taxon>
        <taxon>Actinomycetota</taxon>
        <taxon>Actinomycetes</taxon>
        <taxon>Streptosporangiales</taxon>
        <taxon>Thermomonosporaceae</taxon>
        <taxon>Actinomadura</taxon>
    </lineage>
</organism>
<comment type="caution">
    <text evidence="1">The sequence shown here is derived from an EMBL/GenBank/DDBJ whole genome shotgun (WGS) entry which is preliminary data.</text>
</comment>
<keyword evidence="2" id="KW-1185">Reference proteome</keyword>
<accession>A0A9W6PZ11</accession>
<dbReference type="InterPro" id="IPR011047">
    <property type="entry name" value="Quinoprotein_ADH-like_sf"/>
</dbReference>
<dbReference type="InterPro" id="IPR015943">
    <property type="entry name" value="WD40/YVTN_repeat-like_dom_sf"/>
</dbReference>
<evidence type="ECO:0008006" key="3">
    <source>
        <dbReference type="Google" id="ProtNLM"/>
    </source>
</evidence>
<proteinExistence type="predicted"/>
<evidence type="ECO:0000313" key="2">
    <source>
        <dbReference type="Proteomes" id="UP001165124"/>
    </source>
</evidence>
<gene>
    <name evidence="1" type="ORF">Arub01_47160</name>
</gene>
<dbReference type="SUPFAM" id="SSF50998">
    <property type="entry name" value="Quinoprotein alcohol dehydrogenase-like"/>
    <property type="match status" value="1"/>
</dbReference>
<evidence type="ECO:0000313" key="1">
    <source>
        <dbReference type="EMBL" id="GLW66472.1"/>
    </source>
</evidence>
<dbReference type="AlphaFoldDB" id="A0A9W6PZ11"/>
<dbReference type="EMBL" id="BSRZ01000015">
    <property type="protein sequence ID" value="GLW66472.1"/>
    <property type="molecule type" value="Genomic_DNA"/>
</dbReference>
<dbReference type="Gene3D" id="2.130.10.10">
    <property type="entry name" value="YVTN repeat-like/Quinoprotein amine dehydrogenase"/>
    <property type="match status" value="1"/>
</dbReference>
<name>A0A9W6PZ11_9ACTN</name>
<sequence>MHVAAGAGSHYVSDGYLRRWDVTVGAPLGPPIQAHNGYVHFLSRILLRGREVLVTYGPPGMLKIWRPADGALLAEIATGISSKVTGFAAGLVDGRPFVALSSYRQPMRLHALEDSTENPITIPEAGNGVVLGIVGSHIVAGHFEHERMGLHTIRMWNISGRKVGPDIRGEAEVTTVAGRTLPTAYIGRADGTVSLTDLVTGRDLCNPCRLPSRPRAMTVTDSGDLVVGFGSDLARIRPPVP</sequence>
<reference evidence="1" key="1">
    <citation type="submission" date="2023-02" db="EMBL/GenBank/DDBJ databases">
        <title>Actinomadura rubrobrunea NBRC 14622.</title>
        <authorList>
            <person name="Ichikawa N."/>
            <person name="Sato H."/>
            <person name="Tonouchi N."/>
        </authorList>
    </citation>
    <scope>NUCLEOTIDE SEQUENCE</scope>
    <source>
        <strain evidence="1">NBRC 14622</strain>
    </source>
</reference>